<accession>A0ABR1JIH3</accession>
<feature type="region of interest" description="Disordered" evidence="1">
    <location>
        <begin position="225"/>
        <end position="261"/>
    </location>
</feature>
<feature type="region of interest" description="Disordered" evidence="1">
    <location>
        <begin position="161"/>
        <end position="209"/>
    </location>
</feature>
<feature type="compositionally biased region" description="Polar residues" evidence="1">
    <location>
        <begin position="351"/>
        <end position="361"/>
    </location>
</feature>
<name>A0ABR1JIH3_9AGAR</name>
<protein>
    <submittedName>
        <fullName evidence="2">Uncharacterized protein</fullName>
    </submittedName>
</protein>
<sequence length="600" mass="64924">MAALVERPMSVLYDQVIPQRRRRESSPPRGVEIIDVDEWDDDIPILARPTQRRRTDDVEVVVLSSDDEDDFLPLPVPSSSRTRLRSPALATRAPSPVPPVPPVPSHLASYNSFPMRRNPPVHPGTPHRVPPPLRPLEHEYDFEHSLSGPGSPGLTATEIRRRTSHTPGPSGSSGSRHPRNAPSGSGSGTRAAPPTIHADNHRAPPAMGLGGGLISFNNFRLAQERAERDRRAQARAAGGSTTHRHRSNGNGGGTRRAGRGNAFHFIGPRDVFLDDEEYLLHLMLGEADREIMHHFGAGPLAFTTLGMHNKKPEPDYEMAYTHPPKPDPGFTFDFAPGDEESAEVNLKGDGESSSFPVTSIDNPIILDDDEPSTSTQASSSSSSSSSSVPAFKFKALLTCSHCRDPLILGEGTIGLSETEARRRKIWSLRCGHLIDGKCYEELAFPKPEPVPEPVPGDEVGISTRKDKGKGKAVDLPMTTTSPQDDSSNSIRSRLRPRHGTNATSSSNSNSSAADANNGNDGWLGSFRIYLGGGRGRSTNTTGRGGRKGKGKEKEKLPRLEATFQWACPVPGCGREHESAKMDGVWGVDKESGRGAVQVFV</sequence>
<feature type="compositionally biased region" description="Polar residues" evidence="1">
    <location>
        <begin position="477"/>
        <end position="491"/>
    </location>
</feature>
<comment type="caution">
    <text evidence="2">The sequence shown here is derived from an EMBL/GenBank/DDBJ whole genome shotgun (WGS) entry which is preliminary data.</text>
</comment>
<feature type="region of interest" description="Disordered" evidence="1">
    <location>
        <begin position="533"/>
        <end position="555"/>
    </location>
</feature>
<organism evidence="2 3">
    <name type="scientific">Marasmiellus scandens</name>
    <dbReference type="NCBI Taxonomy" id="2682957"/>
    <lineage>
        <taxon>Eukaryota</taxon>
        <taxon>Fungi</taxon>
        <taxon>Dikarya</taxon>
        <taxon>Basidiomycota</taxon>
        <taxon>Agaricomycotina</taxon>
        <taxon>Agaricomycetes</taxon>
        <taxon>Agaricomycetidae</taxon>
        <taxon>Agaricales</taxon>
        <taxon>Marasmiineae</taxon>
        <taxon>Omphalotaceae</taxon>
        <taxon>Marasmiellus</taxon>
    </lineage>
</organism>
<feature type="region of interest" description="Disordered" evidence="1">
    <location>
        <begin position="75"/>
        <end position="135"/>
    </location>
</feature>
<feature type="compositionally biased region" description="Low complexity" evidence="1">
    <location>
        <begin position="372"/>
        <end position="387"/>
    </location>
</feature>
<proteinExistence type="predicted"/>
<dbReference type="EMBL" id="JBANRG010000012">
    <property type="protein sequence ID" value="KAK7461807.1"/>
    <property type="molecule type" value="Genomic_DNA"/>
</dbReference>
<reference evidence="2 3" key="1">
    <citation type="submission" date="2024-01" db="EMBL/GenBank/DDBJ databases">
        <title>A draft genome for the cacao thread blight pathogen Marasmiellus scandens.</title>
        <authorList>
            <person name="Baruah I.K."/>
            <person name="Leung J."/>
            <person name="Bukari Y."/>
            <person name="Amoako-Attah I."/>
            <person name="Meinhardt L.W."/>
            <person name="Bailey B.A."/>
            <person name="Cohen S.P."/>
        </authorList>
    </citation>
    <scope>NUCLEOTIDE SEQUENCE [LARGE SCALE GENOMIC DNA]</scope>
    <source>
        <strain evidence="2 3">GH-19</strain>
    </source>
</reference>
<evidence type="ECO:0000256" key="1">
    <source>
        <dbReference type="SAM" id="MobiDB-lite"/>
    </source>
</evidence>
<feature type="compositionally biased region" description="Low complexity" evidence="1">
    <location>
        <begin position="499"/>
        <end position="517"/>
    </location>
</feature>
<feature type="compositionally biased region" description="Basic and acidic residues" evidence="1">
    <location>
        <begin position="463"/>
        <end position="472"/>
    </location>
</feature>
<feature type="region of interest" description="Disordered" evidence="1">
    <location>
        <begin position="445"/>
        <end position="517"/>
    </location>
</feature>
<gene>
    <name evidence="2" type="ORF">VKT23_008238</name>
</gene>
<evidence type="ECO:0000313" key="3">
    <source>
        <dbReference type="Proteomes" id="UP001498398"/>
    </source>
</evidence>
<evidence type="ECO:0000313" key="2">
    <source>
        <dbReference type="EMBL" id="KAK7461807.1"/>
    </source>
</evidence>
<feature type="compositionally biased region" description="Low complexity" evidence="1">
    <location>
        <begin position="165"/>
        <end position="175"/>
    </location>
</feature>
<feature type="compositionally biased region" description="Pro residues" evidence="1">
    <location>
        <begin position="95"/>
        <end position="104"/>
    </location>
</feature>
<keyword evidence="3" id="KW-1185">Reference proteome</keyword>
<feature type="compositionally biased region" description="Pro residues" evidence="1">
    <location>
        <begin position="120"/>
        <end position="134"/>
    </location>
</feature>
<feature type="region of interest" description="Disordered" evidence="1">
    <location>
        <begin position="342"/>
        <end position="387"/>
    </location>
</feature>
<dbReference type="Proteomes" id="UP001498398">
    <property type="component" value="Unassembled WGS sequence"/>
</dbReference>